<reference evidence="6" key="2">
    <citation type="submission" date="2025-09" db="UniProtKB">
        <authorList>
            <consortium name="Ensembl"/>
        </authorList>
    </citation>
    <scope>IDENTIFICATION</scope>
</reference>
<dbReference type="InterPro" id="IPR040169">
    <property type="entry name" value="SUGP1/2"/>
</dbReference>
<name>A0A8C4IY47_DRONO</name>
<organism evidence="6 7">
    <name type="scientific">Dromaius novaehollandiae</name>
    <name type="common">Emu</name>
    <dbReference type="NCBI Taxonomy" id="8790"/>
    <lineage>
        <taxon>Eukaryota</taxon>
        <taxon>Metazoa</taxon>
        <taxon>Chordata</taxon>
        <taxon>Craniata</taxon>
        <taxon>Vertebrata</taxon>
        <taxon>Euteleostomi</taxon>
        <taxon>Archelosauria</taxon>
        <taxon>Archosauria</taxon>
        <taxon>Dinosauria</taxon>
        <taxon>Saurischia</taxon>
        <taxon>Theropoda</taxon>
        <taxon>Coelurosauria</taxon>
        <taxon>Aves</taxon>
        <taxon>Palaeognathae</taxon>
        <taxon>Casuariiformes</taxon>
        <taxon>Dromaiidae</taxon>
        <taxon>Dromaius</taxon>
    </lineage>
</organism>
<comment type="subcellular location">
    <subcellularLocation>
        <location evidence="1">Nucleus</location>
    </subcellularLocation>
</comment>
<evidence type="ECO:0000256" key="3">
    <source>
        <dbReference type="ARBA" id="ARBA00023187"/>
    </source>
</evidence>
<evidence type="ECO:0000256" key="1">
    <source>
        <dbReference type="ARBA" id="ARBA00004123"/>
    </source>
</evidence>
<feature type="compositionally biased region" description="Low complexity" evidence="5">
    <location>
        <begin position="104"/>
        <end position="115"/>
    </location>
</feature>
<evidence type="ECO:0008006" key="8">
    <source>
        <dbReference type="Google" id="ProtNLM"/>
    </source>
</evidence>
<accession>A0A8C4IY47</accession>
<protein>
    <recommendedName>
        <fullName evidence="8">SUGP1 protein</fullName>
    </recommendedName>
</protein>
<evidence type="ECO:0000313" key="7">
    <source>
        <dbReference type="Proteomes" id="UP000694423"/>
    </source>
</evidence>
<dbReference type="GO" id="GO:0006397">
    <property type="term" value="P:mRNA processing"/>
    <property type="evidence" value="ECO:0007669"/>
    <property type="project" value="UniProtKB-KW"/>
</dbReference>
<keyword evidence="3" id="KW-0508">mRNA splicing</keyword>
<dbReference type="Ensembl" id="ENSDNVT00000001641.1">
    <property type="protein sequence ID" value="ENSDNVP00000001389.1"/>
    <property type="gene ID" value="ENSDNVG00000001010.1"/>
</dbReference>
<keyword evidence="7" id="KW-1185">Reference proteome</keyword>
<dbReference type="GO" id="GO:0008380">
    <property type="term" value="P:RNA splicing"/>
    <property type="evidence" value="ECO:0007669"/>
    <property type="project" value="UniProtKB-KW"/>
</dbReference>
<evidence type="ECO:0000256" key="5">
    <source>
        <dbReference type="SAM" id="MobiDB-lite"/>
    </source>
</evidence>
<keyword evidence="2" id="KW-0507">mRNA processing</keyword>
<dbReference type="AlphaFoldDB" id="A0A8C4IY47"/>
<evidence type="ECO:0000313" key="6">
    <source>
        <dbReference type="Ensembl" id="ENSDNVP00000001389.1"/>
    </source>
</evidence>
<feature type="compositionally biased region" description="Acidic residues" evidence="5">
    <location>
        <begin position="159"/>
        <end position="169"/>
    </location>
</feature>
<evidence type="ECO:0000256" key="2">
    <source>
        <dbReference type="ARBA" id="ARBA00022664"/>
    </source>
</evidence>
<feature type="region of interest" description="Disordered" evidence="5">
    <location>
        <begin position="155"/>
        <end position="176"/>
    </location>
</feature>
<evidence type="ECO:0000256" key="4">
    <source>
        <dbReference type="ARBA" id="ARBA00023242"/>
    </source>
</evidence>
<reference evidence="6" key="1">
    <citation type="submission" date="2025-08" db="UniProtKB">
        <authorList>
            <consortium name="Ensembl"/>
        </authorList>
    </citation>
    <scope>IDENTIFICATION</scope>
</reference>
<dbReference type="PANTHER" id="PTHR23340:SF3">
    <property type="entry name" value="SURP AND G-PATCH DOMAIN-CONTAINING PROTEIN 1"/>
    <property type="match status" value="1"/>
</dbReference>
<dbReference type="GO" id="GO:0003723">
    <property type="term" value="F:RNA binding"/>
    <property type="evidence" value="ECO:0007669"/>
    <property type="project" value="TreeGrafter"/>
</dbReference>
<sequence length="176" mass="19766">SRPFSAGKASRWFGVAQPKSAKTNANILLQEELIAQKKREIEARLEQQARQNYLSIQQLPLFGEDEGTENEASVSNKFVNDGSFLQQFLKLQKEKSSTEPPPSSTNNSANTSASNVGKKPLLFGKRPGQVLNSMLHQAKNYSHSKQTPVVNRLSVFQSPDEDEEEDYEQWLEIKGK</sequence>
<feature type="region of interest" description="Disordered" evidence="5">
    <location>
        <begin position="91"/>
        <end position="124"/>
    </location>
</feature>
<proteinExistence type="predicted"/>
<dbReference type="PANTHER" id="PTHR23340">
    <property type="entry name" value="ARGININE/SERINE RICH SPLICING FACTOR SF4/14"/>
    <property type="match status" value="1"/>
</dbReference>
<dbReference type="Proteomes" id="UP000694423">
    <property type="component" value="Unplaced"/>
</dbReference>
<dbReference type="GO" id="GO:0005654">
    <property type="term" value="C:nucleoplasm"/>
    <property type="evidence" value="ECO:0007669"/>
    <property type="project" value="TreeGrafter"/>
</dbReference>
<keyword evidence="4" id="KW-0539">Nucleus</keyword>